<comment type="subcellular location">
    <subcellularLocation>
        <location evidence="1">Membrane</location>
        <topology evidence="1">Multi-pass membrane protein</topology>
    </subcellularLocation>
</comment>
<feature type="transmembrane region" description="Helical" evidence="6">
    <location>
        <begin position="501"/>
        <end position="524"/>
    </location>
</feature>
<dbReference type="Proteomes" id="UP001497600">
    <property type="component" value="Chromosome E"/>
</dbReference>
<feature type="transmembrane region" description="Helical" evidence="6">
    <location>
        <begin position="374"/>
        <end position="396"/>
    </location>
</feature>
<gene>
    <name evidence="8" type="primary">DTR1</name>
    <name evidence="8" type="ORF">CAAN4_E00232</name>
</gene>
<feature type="transmembrane region" description="Helical" evidence="6">
    <location>
        <begin position="265"/>
        <end position="285"/>
    </location>
</feature>
<dbReference type="SUPFAM" id="SSF103473">
    <property type="entry name" value="MFS general substrate transporter"/>
    <property type="match status" value="1"/>
</dbReference>
<dbReference type="Gene3D" id="1.20.1250.20">
    <property type="entry name" value="MFS general substrate transporter like domains"/>
    <property type="match status" value="1"/>
</dbReference>
<name>A0ABP0EC03_9ASCO</name>
<feature type="transmembrane region" description="Helical" evidence="6">
    <location>
        <begin position="177"/>
        <end position="196"/>
    </location>
</feature>
<evidence type="ECO:0000256" key="1">
    <source>
        <dbReference type="ARBA" id="ARBA00004141"/>
    </source>
</evidence>
<dbReference type="PROSITE" id="PS50850">
    <property type="entry name" value="MFS"/>
    <property type="match status" value="1"/>
</dbReference>
<keyword evidence="2 6" id="KW-0812">Transmembrane</keyword>
<dbReference type="InterPro" id="IPR011701">
    <property type="entry name" value="MFS"/>
</dbReference>
<feature type="transmembrane region" description="Helical" evidence="6">
    <location>
        <begin position="202"/>
        <end position="223"/>
    </location>
</feature>
<keyword evidence="9" id="KW-1185">Reference proteome</keyword>
<dbReference type="Pfam" id="PF07690">
    <property type="entry name" value="MFS_1"/>
    <property type="match status" value="1"/>
</dbReference>
<evidence type="ECO:0000256" key="4">
    <source>
        <dbReference type="ARBA" id="ARBA00023136"/>
    </source>
</evidence>
<dbReference type="PANTHER" id="PTHR23502">
    <property type="entry name" value="MAJOR FACILITATOR SUPERFAMILY"/>
    <property type="match status" value="1"/>
</dbReference>
<organism evidence="8 9">
    <name type="scientific">[Candida] anglica</name>
    <dbReference type="NCBI Taxonomy" id="148631"/>
    <lineage>
        <taxon>Eukaryota</taxon>
        <taxon>Fungi</taxon>
        <taxon>Dikarya</taxon>
        <taxon>Ascomycota</taxon>
        <taxon>Saccharomycotina</taxon>
        <taxon>Pichiomycetes</taxon>
        <taxon>Debaryomycetaceae</taxon>
        <taxon>Kurtzmaniella</taxon>
    </lineage>
</organism>
<protein>
    <submittedName>
        <fullName evidence="8">Dityrosine transporter 1</fullName>
    </submittedName>
</protein>
<dbReference type="InterPro" id="IPR036259">
    <property type="entry name" value="MFS_trans_sf"/>
</dbReference>
<feature type="compositionally biased region" description="Basic and acidic residues" evidence="5">
    <location>
        <begin position="1"/>
        <end position="15"/>
    </location>
</feature>
<evidence type="ECO:0000259" key="7">
    <source>
        <dbReference type="PROSITE" id="PS50850"/>
    </source>
</evidence>
<dbReference type="InterPro" id="IPR020846">
    <property type="entry name" value="MFS_dom"/>
</dbReference>
<evidence type="ECO:0000313" key="8">
    <source>
        <dbReference type="EMBL" id="CAK7906356.1"/>
    </source>
</evidence>
<feature type="transmembrane region" description="Helical" evidence="6">
    <location>
        <begin position="408"/>
        <end position="428"/>
    </location>
</feature>
<evidence type="ECO:0000256" key="3">
    <source>
        <dbReference type="ARBA" id="ARBA00022989"/>
    </source>
</evidence>
<evidence type="ECO:0000313" key="9">
    <source>
        <dbReference type="Proteomes" id="UP001497600"/>
    </source>
</evidence>
<feature type="transmembrane region" description="Helical" evidence="6">
    <location>
        <begin position="110"/>
        <end position="130"/>
    </location>
</feature>
<dbReference type="EMBL" id="OZ004257">
    <property type="protein sequence ID" value="CAK7906356.1"/>
    <property type="molecule type" value="Genomic_DNA"/>
</dbReference>
<evidence type="ECO:0000256" key="6">
    <source>
        <dbReference type="SAM" id="Phobius"/>
    </source>
</evidence>
<accession>A0ABP0EC03</accession>
<dbReference type="PANTHER" id="PTHR23502:SF64">
    <property type="entry name" value="TRANSPORTER, PUTATIVE (AFU_ORTHOLOGUE AFUA_3G11760)-RELATED"/>
    <property type="match status" value="1"/>
</dbReference>
<evidence type="ECO:0000256" key="5">
    <source>
        <dbReference type="SAM" id="MobiDB-lite"/>
    </source>
</evidence>
<feature type="transmembrane region" description="Helical" evidence="6">
    <location>
        <begin position="235"/>
        <end position="259"/>
    </location>
</feature>
<reference evidence="8 9" key="1">
    <citation type="submission" date="2024-01" db="EMBL/GenBank/DDBJ databases">
        <authorList>
            <consortium name="Genoscope - CEA"/>
            <person name="William W."/>
        </authorList>
    </citation>
    <scope>NUCLEOTIDE SEQUENCE [LARGE SCALE GENOMIC DNA]</scope>
    <source>
        <strain evidence="8 9">29B2s-10</strain>
    </source>
</reference>
<feature type="domain" description="Major facilitator superfamily (MFS) profile" evidence="7">
    <location>
        <begin position="111"/>
        <end position="529"/>
    </location>
</feature>
<feature type="transmembrane region" description="Helical" evidence="6">
    <location>
        <begin position="434"/>
        <end position="455"/>
    </location>
</feature>
<feature type="region of interest" description="Disordered" evidence="5">
    <location>
        <begin position="1"/>
        <end position="25"/>
    </location>
</feature>
<feature type="transmembrane region" description="Helical" evidence="6">
    <location>
        <begin position="146"/>
        <end position="165"/>
    </location>
</feature>
<keyword evidence="3 6" id="KW-1133">Transmembrane helix</keyword>
<evidence type="ECO:0000256" key="2">
    <source>
        <dbReference type="ARBA" id="ARBA00022692"/>
    </source>
</evidence>
<keyword evidence="4 6" id="KW-0472">Membrane</keyword>
<proteinExistence type="predicted"/>
<feature type="transmembrane region" description="Helical" evidence="6">
    <location>
        <begin position="329"/>
        <end position="354"/>
    </location>
</feature>
<sequence>MTDKSIKDDQEKDQESVYDQSSIDSNVTDNEVLAIGVADEESQIDKNRGEDIIFPVPSVAEEAVSRKISKIQSNRESIKSGVVEPKITLKRTLTHDTKNYGRFTERKKRFIVCLAAASCFLSPMSTLAYLPAVPEISTEFNTTGEVINISAAVFCVFMSLSPCVFSPCSDIYGRKSTFVICLSMYTLCSTLVAVSQNLAMFYIFRAFSALFGTAFFTTAAHLVGDIYPPTERGTAMGWTLCGTQVGSALGPVIGGIIVTYTSWRVIFGVLAGLGFLFAVIVLFFLPETLEVTKLQLVLAEIRKDKPKKKFVWIPYNPFRVVEALKYPNLFLGGFIVMSLTFTMYGLLTPIRYVVDPRFNLTSPIYGALFYLPPGLGYLVGSILGGKWADIVVKYFIKKRGKRIPEDRIYATIIPLGVVYPVCMLVYGWSLEKKVGGMVLPIVFMFISGLAQTFVFPASNTYCVDSMPELGGDAVGSSYFSRYISSAVASATCLRSIQSIGIGWTCTISAFVLWVATGCAFILIWKGESLRIAALTKNGFKPKVRC</sequence>